<feature type="signal peptide" evidence="13">
    <location>
        <begin position="1"/>
        <end position="18"/>
    </location>
</feature>
<evidence type="ECO:0000256" key="7">
    <source>
        <dbReference type="ARBA" id="ARBA00023157"/>
    </source>
</evidence>
<dbReference type="InterPro" id="IPR036179">
    <property type="entry name" value="Ig-like_dom_sf"/>
</dbReference>
<dbReference type="FunCoup" id="A0A6P7LSL3">
    <property type="interactions" value="14"/>
</dbReference>
<accession>A0A6P7LSL3</accession>
<dbReference type="RefSeq" id="XP_028997831.1">
    <property type="nucleotide sequence ID" value="XM_029141998.3"/>
</dbReference>
<evidence type="ECO:0000256" key="5">
    <source>
        <dbReference type="ARBA" id="ARBA00022989"/>
    </source>
</evidence>
<feature type="chain" id="PRO_5028199668" evidence="13">
    <location>
        <begin position="19"/>
        <end position="536"/>
    </location>
</feature>
<evidence type="ECO:0000313" key="15">
    <source>
        <dbReference type="Proteomes" id="UP000515150"/>
    </source>
</evidence>
<dbReference type="OrthoDB" id="9049620at2759"/>
<evidence type="ECO:0000256" key="1">
    <source>
        <dbReference type="ARBA" id="ARBA00004251"/>
    </source>
</evidence>
<gene>
    <name evidence="16" type="primary">LOC129602908</name>
</gene>
<sequence length="536" mass="61450">MKIFVLCLFLHFGKTISSDPMMTGINLFYWTLVLFCINDMSPGASADVSHHASADDIYEGDTFLLPCEFHTFDVDPTPSVLWSRYDLRPSTVHRHQKEGDAFEDQNQLYSGRTSMMTDALETGDLSLTLTQLKVSDSGTYTCSITSVRGEHRVTDVQLQVKEWFPSWVTALLVVISVVLIVVVPVVIHFYQYIISVYHVDVESGVQSVQLPCKTMRYLTRFNKVEWYQYTNIVHTYEVDSEPTGHHHIQTEMKVTPMRWGNFSLTLKNPTEDNSGSWTCSVYRDGEMLEKKVHLQVKVPKVKVAPGQESVLLLFRTTVPSAVVVWSRKNGDKSDKVHVFHNGSDQPEDQPEDQFWLYRSRTEMTQNDFSLTLKHPTDFDSETFMCTVYGEDGNILRKKEVRLNVEVCKVKFAEGEESVLLPFRTTENLPDDVVVEWRREDLNHPVHIYLDGSEQLDQQDPGYEGRTEMKADLLTSGDFSLTLKEPKVQDEGTYVCEVFNTNIRRRKTVKLQVKGGRGLHRRTRRDSADPTPLLNLV</sequence>
<dbReference type="InterPro" id="IPR013106">
    <property type="entry name" value="Ig_V-set"/>
</dbReference>
<feature type="region of interest" description="Disordered" evidence="11">
    <location>
        <begin position="514"/>
        <end position="536"/>
    </location>
</feature>
<dbReference type="GO" id="GO:0042102">
    <property type="term" value="P:positive regulation of T cell proliferation"/>
    <property type="evidence" value="ECO:0007669"/>
    <property type="project" value="TreeGrafter"/>
</dbReference>
<evidence type="ECO:0000313" key="16">
    <source>
        <dbReference type="RefSeq" id="XP_028997831.1"/>
    </source>
</evidence>
<dbReference type="PROSITE" id="PS50835">
    <property type="entry name" value="IG_LIKE"/>
    <property type="match status" value="3"/>
</dbReference>
<dbReference type="GO" id="GO:0042130">
    <property type="term" value="P:negative regulation of T cell proliferation"/>
    <property type="evidence" value="ECO:0007669"/>
    <property type="project" value="TreeGrafter"/>
</dbReference>
<keyword evidence="10" id="KW-0393">Immunoglobulin domain</keyword>
<dbReference type="SMART" id="SM00406">
    <property type="entry name" value="IGv"/>
    <property type="match status" value="2"/>
</dbReference>
<keyword evidence="7" id="KW-1015">Disulfide bond</keyword>
<dbReference type="SUPFAM" id="SSF48726">
    <property type="entry name" value="Immunoglobulin"/>
    <property type="match status" value="4"/>
</dbReference>
<dbReference type="GeneID" id="129602908"/>
<feature type="domain" description="Ig-like" evidence="14">
    <location>
        <begin position="346"/>
        <end position="509"/>
    </location>
</feature>
<evidence type="ECO:0000259" key="14">
    <source>
        <dbReference type="PROSITE" id="PS50835"/>
    </source>
</evidence>
<evidence type="ECO:0000256" key="12">
    <source>
        <dbReference type="SAM" id="Phobius"/>
    </source>
</evidence>
<dbReference type="PANTHER" id="PTHR25466">
    <property type="entry name" value="T-LYMPHOCYTE ACTIVATION ANTIGEN"/>
    <property type="match status" value="1"/>
</dbReference>
<dbReference type="Pfam" id="PF07686">
    <property type="entry name" value="V-set"/>
    <property type="match status" value="3"/>
</dbReference>
<keyword evidence="6 12" id="KW-0472">Membrane</keyword>
<dbReference type="InterPro" id="IPR003599">
    <property type="entry name" value="Ig_sub"/>
</dbReference>
<keyword evidence="2" id="KW-1003">Cell membrane</keyword>
<evidence type="ECO:0000256" key="10">
    <source>
        <dbReference type="ARBA" id="ARBA00023319"/>
    </source>
</evidence>
<dbReference type="SMART" id="SM00409">
    <property type="entry name" value="IG"/>
    <property type="match status" value="4"/>
</dbReference>
<proteinExistence type="predicted"/>
<dbReference type="InParanoid" id="A0A6P7LSL3"/>
<evidence type="ECO:0000256" key="6">
    <source>
        <dbReference type="ARBA" id="ARBA00023136"/>
    </source>
</evidence>
<dbReference type="GO" id="GO:0031295">
    <property type="term" value="P:T cell costimulation"/>
    <property type="evidence" value="ECO:0007669"/>
    <property type="project" value="TreeGrafter"/>
</dbReference>
<feature type="transmembrane region" description="Helical" evidence="12">
    <location>
        <begin position="167"/>
        <end position="190"/>
    </location>
</feature>
<dbReference type="InterPro" id="IPR007110">
    <property type="entry name" value="Ig-like_dom"/>
</dbReference>
<dbReference type="GO" id="GO:0009897">
    <property type="term" value="C:external side of plasma membrane"/>
    <property type="evidence" value="ECO:0007669"/>
    <property type="project" value="TreeGrafter"/>
</dbReference>
<keyword evidence="8" id="KW-0675">Receptor</keyword>
<keyword evidence="3 12" id="KW-0812">Transmembrane</keyword>
<keyword evidence="4 13" id="KW-0732">Signal</keyword>
<dbReference type="PANTHER" id="PTHR25466:SF14">
    <property type="entry name" value="BUTYROPHILIN SUBFAMILY 2 MEMBER A2-LIKE-RELATED"/>
    <property type="match status" value="1"/>
</dbReference>
<feature type="domain" description="Ig-like" evidence="14">
    <location>
        <begin position="42"/>
        <end position="154"/>
    </location>
</feature>
<dbReference type="InterPro" id="IPR013783">
    <property type="entry name" value="Ig-like_fold"/>
</dbReference>
<feature type="domain" description="Ig-like" evidence="14">
    <location>
        <begin position="184"/>
        <end position="293"/>
    </location>
</feature>
<name>A0A6P7LSL3_BETSP</name>
<keyword evidence="9" id="KW-0325">Glycoprotein</keyword>
<protein>
    <submittedName>
        <fullName evidence="16">Uncharacterized protein LOC129602908 isoform X1</fullName>
    </submittedName>
</protein>
<dbReference type="GO" id="GO:0007166">
    <property type="term" value="P:cell surface receptor signaling pathway"/>
    <property type="evidence" value="ECO:0007669"/>
    <property type="project" value="TreeGrafter"/>
</dbReference>
<dbReference type="Gene3D" id="2.60.40.10">
    <property type="entry name" value="Immunoglobulins"/>
    <property type="match status" value="4"/>
</dbReference>
<dbReference type="Proteomes" id="UP000515150">
    <property type="component" value="Chromosome 24"/>
</dbReference>
<organism evidence="15 16">
    <name type="scientific">Betta splendens</name>
    <name type="common">Siamese fighting fish</name>
    <dbReference type="NCBI Taxonomy" id="158456"/>
    <lineage>
        <taxon>Eukaryota</taxon>
        <taxon>Metazoa</taxon>
        <taxon>Chordata</taxon>
        <taxon>Craniata</taxon>
        <taxon>Vertebrata</taxon>
        <taxon>Euteleostomi</taxon>
        <taxon>Actinopterygii</taxon>
        <taxon>Neopterygii</taxon>
        <taxon>Teleostei</taxon>
        <taxon>Neoteleostei</taxon>
        <taxon>Acanthomorphata</taxon>
        <taxon>Anabantaria</taxon>
        <taxon>Anabantiformes</taxon>
        <taxon>Anabantoidei</taxon>
        <taxon>Osphronemidae</taxon>
        <taxon>Betta</taxon>
    </lineage>
</organism>
<dbReference type="GO" id="GO:0071222">
    <property type="term" value="P:cellular response to lipopolysaccharide"/>
    <property type="evidence" value="ECO:0007669"/>
    <property type="project" value="TreeGrafter"/>
</dbReference>
<evidence type="ECO:0000256" key="2">
    <source>
        <dbReference type="ARBA" id="ARBA00022475"/>
    </source>
</evidence>
<dbReference type="GO" id="GO:0006955">
    <property type="term" value="P:immune response"/>
    <property type="evidence" value="ECO:0007669"/>
    <property type="project" value="TreeGrafter"/>
</dbReference>
<dbReference type="InterPro" id="IPR051713">
    <property type="entry name" value="T-cell_Activation_Regulation"/>
</dbReference>
<dbReference type="AlphaFoldDB" id="A0A6P7LSL3"/>
<evidence type="ECO:0000256" key="8">
    <source>
        <dbReference type="ARBA" id="ARBA00023170"/>
    </source>
</evidence>
<evidence type="ECO:0000256" key="13">
    <source>
        <dbReference type="SAM" id="SignalP"/>
    </source>
</evidence>
<evidence type="ECO:0000256" key="3">
    <source>
        <dbReference type="ARBA" id="ARBA00022692"/>
    </source>
</evidence>
<evidence type="ECO:0000256" key="9">
    <source>
        <dbReference type="ARBA" id="ARBA00023180"/>
    </source>
</evidence>
<dbReference type="KEGG" id="bspl:129602908"/>
<evidence type="ECO:0000256" key="11">
    <source>
        <dbReference type="SAM" id="MobiDB-lite"/>
    </source>
</evidence>
<keyword evidence="15" id="KW-1185">Reference proteome</keyword>
<comment type="subcellular location">
    <subcellularLocation>
        <location evidence="1">Cell membrane</location>
        <topology evidence="1">Single-pass type I membrane protein</topology>
    </subcellularLocation>
</comment>
<keyword evidence="5 12" id="KW-1133">Transmembrane helix</keyword>
<reference evidence="16" key="1">
    <citation type="submission" date="2025-08" db="UniProtKB">
        <authorList>
            <consortium name="RefSeq"/>
        </authorList>
    </citation>
    <scope>IDENTIFICATION</scope>
</reference>
<evidence type="ECO:0000256" key="4">
    <source>
        <dbReference type="ARBA" id="ARBA00022729"/>
    </source>
</evidence>